<proteinExistence type="predicted"/>
<organism evidence="2 3">
    <name type="scientific">Meganyctiphanes norvegica</name>
    <name type="common">Northern krill</name>
    <name type="synonym">Thysanopoda norvegica</name>
    <dbReference type="NCBI Taxonomy" id="48144"/>
    <lineage>
        <taxon>Eukaryota</taxon>
        <taxon>Metazoa</taxon>
        <taxon>Ecdysozoa</taxon>
        <taxon>Arthropoda</taxon>
        <taxon>Crustacea</taxon>
        <taxon>Multicrustacea</taxon>
        <taxon>Malacostraca</taxon>
        <taxon>Eumalacostraca</taxon>
        <taxon>Eucarida</taxon>
        <taxon>Euphausiacea</taxon>
        <taxon>Euphausiidae</taxon>
        <taxon>Meganyctiphanes</taxon>
    </lineage>
</organism>
<feature type="compositionally biased region" description="Low complexity" evidence="1">
    <location>
        <begin position="9"/>
        <end position="21"/>
    </location>
</feature>
<gene>
    <name evidence="2" type="ORF">MNOR_LOCUS20427</name>
</gene>
<dbReference type="EMBL" id="CAXKWB010015782">
    <property type="protein sequence ID" value="CAL4114436.1"/>
    <property type="molecule type" value="Genomic_DNA"/>
</dbReference>
<keyword evidence="3" id="KW-1185">Reference proteome</keyword>
<sequence length="144" mass="14736">MQIRNWLSFAGAGSASSPARAVQGSSRRSRSDARLDHLALEDGIGHGGGQQVPPPPPSTVASPGVPEVATDTSEPGQSTTRGMDNLDKLPFITSTLKKDYNTSYEHACGGQGVGSGASTPASAAAAVLPRSDDPVTQPTPSRLQ</sequence>
<protein>
    <submittedName>
        <fullName evidence="2">Uncharacterized protein</fullName>
    </submittedName>
</protein>
<name>A0AAV2R4H7_MEGNR</name>
<accession>A0AAV2R4H7</accession>
<evidence type="ECO:0000313" key="3">
    <source>
        <dbReference type="Proteomes" id="UP001497623"/>
    </source>
</evidence>
<feature type="compositionally biased region" description="Polar residues" evidence="1">
    <location>
        <begin position="134"/>
        <end position="144"/>
    </location>
</feature>
<feature type="compositionally biased region" description="Polar residues" evidence="1">
    <location>
        <begin position="70"/>
        <end position="82"/>
    </location>
</feature>
<feature type="region of interest" description="Disordered" evidence="1">
    <location>
        <begin position="9"/>
        <end position="87"/>
    </location>
</feature>
<feature type="non-terminal residue" evidence="2">
    <location>
        <position position="144"/>
    </location>
</feature>
<feature type="region of interest" description="Disordered" evidence="1">
    <location>
        <begin position="109"/>
        <end position="144"/>
    </location>
</feature>
<evidence type="ECO:0000256" key="1">
    <source>
        <dbReference type="SAM" id="MobiDB-lite"/>
    </source>
</evidence>
<evidence type="ECO:0000313" key="2">
    <source>
        <dbReference type="EMBL" id="CAL4114436.1"/>
    </source>
</evidence>
<reference evidence="2 3" key="1">
    <citation type="submission" date="2024-05" db="EMBL/GenBank/DDBJ databases">
        <authorList>
            <person name="Wallberg A."/>
        </authorList>
    </citation>
    <scope>NUCLEOTIDE SEQUENCE [LARGE SCALE GENOMIC DNA]</scope>
</reference>
<dbReference type="Proteomes" id="UP001497623">
    <property type="component" value="Unassembled WGS sequence"/>
</dbReference>
<feature type="compositionally biased region" description="Basic and acidic residues" evidence="1">
    <location>
        <begin position="29"/>
        <end position="44"/>
    </location>
</feature>
<comment type="caution">
    <text evidence="2">The sequence shown here is derived from an EMBL/GenBank/DDBJ whole genome shotgun (WGS) entry which is preliminary data.</text>
</comment>
<feature type="compositionally biased region" description="Low complexity" evidence="1">
    <location>
        <begin position="116"/>
        <end position="126"/>
    </location>
</feature>
<dbReference type="AlphaFoldDB" id="A0AAV2R4H7"/>